<keyword evidence="2 5" id="KW-0533">Nickel</keyword>
<accession>A0AAU7NXR8</accession>
<dbReference type="PANTHER" id="PTHR34535">
    <property type="entry name" value="HYDROGENASE MATURATION FACTOR HYPA"/>
    <property type="match status" value="1"/>
</dbReference>
<keyword evidence="7" id="KW-1185">Reference proteome</keyword>
<dbReference type="InterPro" id="IPR020538">
    <property type="entry name" value="Hydgase_Ni_incorp_HypA/HybF_CS"/>
</dbReference>
<dbReference type="EMBL" id="CP157743">
    <property type="protein sequence ID" value="XBS21753.1"/>
    <property type="molecule type" value="Genomic_DNA"/>
</dbReference>
<dbReference type="KEGG" id="mech:Q9L42_006410"/>
<evidence type="ECO:0000256" key="1">
    <source>
        <dbReference type="ARBA" id="ARBA00010748"/>
    </source>
</evidence>
<keyword evidence="4 5" id="KW-0862">Zinc</keyword>
<dbReference type="NCBIfam" id="TIGR00100">
    <property type="entry name" value="hypA"/>
    <property type="match status" value="1"/>
</dbReference>
<dbReference type="HAMAP" id="MF_00213">
    <property type="entry name" value="HypA_HybF"/>
    <property type="match status" value="1"/>
</dbReference>
<feature type="binding site" evidence="5">
    <location>
        <position position="92"/>
    </location>
    <ligand>
        <name>Zn(2+)</name>
        <dbReference type="ChEBI" id="CHEBI:29105"/>
    </ligand>
</feature>
<feature type="binding site" evidence="5">
    <location>
        <position position="89"/>
    </location>
    <ligand>
        <name>Zn(2+)</name>
        <dbReference type="ChEBI" id="CHEBI:29105"/>
    </ligand>
</feature>
<dbReference type="PIRSF" id="PIRSF004761">
    <property type="entry name" value="Hydrgn_mat_HypA"/>
    <property type="match status" value="1"/>
</dbReference>
<feature type="binding site" evidence="5">
    <location>
        <position position="2"/>
    </location>
    <ligand>
        <name>Ni(2+)</name>
        <dbReference type="ChEBI" id="CHEBI:49786"/>
    </ligand>
</feature>
<evidence type="ECO:0000256" key="2">
    <source>
        <dbReference type="ARBA" id="ARBA00022596"/>
    </source>
</evidence>
<protein>
    <recommendedName>
        <fullName evidence="5">Hydrogenase maturation factor HypA</fullName>
    </recommendedName>
</protein>
<dbReference type="RefSeq" id="WP_349432344.1">
    <property type="nucleotide sequence ID" value="NZ_CP157743.1"/>
</dbReference>
<comment type="similarity">
    <text evidence="1 5">Belongs to the HypA/HybF family.</text>
</comment>
<gene>
    <name evidence="5 6" type="primary">hypA</name>
    <name evidence="6" type="ORF">Q9L42_006410</name>
</gene>
<dbReference type="AlphaFoldDB" id="A0AAU7NXR8"/>
<dbReference type="GO" id="GO:0051604">
    <property type="term" value="P:protein maturation"/>
    <property type="evidence" value="ECO:0007669"/>
    <property type="project" value="InterPro"/>
</dbReference>
<dbReference type="PROSITE" id="PS01249">
    <property type="entry name" value="HYPA"/>
    <property type="match status" value="1"/>
</dbReference>
<dbReference type="InterPro" id="IPR000688">
    <property type="entry name" value="HypA/HybF"/>
</dbReference>
<evidence type="ECO:0000256" key="5">
    <source>
        <dbReference type="HAMAP-Rule" id="MF_00213"/>
    </source>
</evidence>
<feature type="binding site" evidence="5">
    <location>
        <position position="73"/>
    </location>
    <ligand>
        <name>Zn(2+)</name>
        <dbReference type="ChEBI" id="CHEBI:29105"/>
    </ligand>
</feature>
<proteinExistence type="inferred from homology"/>
<feature type="binding site" evidence="5">
    <location>
        <position position="76"/>
    </location>
    <ligand>
        <name>Zn(2+)</name>
        <dbReference type="ChEBI" id="CHEBI:29105"/>
    </ligand>
</feature>
<evidence type="ECO:0000256" key="3">
    <source>
        <dbReference type="ARBA" id="ARBA00022723"/>
    </source>
</evidence>
<reference evidence="6 7" key="1">
    <citation type="journal article" date="2024" name="Microbiology">
        <title>Methylomarinum rosea sp. nov., a novel halophilic methanotrophic bacterium from the hypersaline Lake Elton.</title>
        <authorList>
            <person name="Suleimanov R.Z."/>
            <person name="Oshkin I.Y."/>
            <person name="Danilova O.V."/>
            <person name="Suzina N.E."/>
            <person name="Dedysh S.N."/>
        </authorList>
    </citation>
    <scope>NUCLEOTIDE SEQUENCE [LARGE SCALE GENOMIC DNA]</scope>
    <source>
        <strain evidence="6 7">Ch1-1</strain>
    </source>
</reference>
<dbReference type="Gene3D" id="3.30.2320.80">
    <property type="match status" value="1"/>
</dbReference>
<keyword evidence="3 5" id="KW-0479">Metal-binding</keyword>
<dbReference type="GO" id="GO:0008270">
    <property type="term" value="F:zinc ion binding"/>
    <property type="evidence" value="ECO:0007669"/>
    <property type="project" value="UniProtKB-UniRule"/>
</dbReference>
<comment type="function">
    <text evidence="5">Involved in the maturation of [NiFe] hydrogenases. Required for nickel insertion into the metal center of the hydrogenase.</text>
</comment>
<evidence type="ECO:0000256" key="4">
    <source>
        <dbReference type="ARBA" id="ARBA00022833"/>
    </source>
</evidence>
<dbReference type="Proteomes" id="UP001225378">
    <property type="component" value="Chromosome"/>
</dbReference>
<dbReference type="GO" id="GO:0016151">
    <property type="term" value="F:nickel cation binding"/>
    <property type="evidence" value="ECO:0007669"/>
    <property type="project" value="UniProtKB-UniRule"/>
</dbReference>
<evidence type="ECO:0000313" key="7">
    <source>
        <dbReference type="Proteomes" id="UP001225378"/>
    </source>
</evidence>
<dbReference type="PANTHER" id="PTHR34535:SF3">
    <property type="entry name" value="HYDROGENASE MATURATION FACTOR HYPA"/>
    <property type="match status" value="1"/>
</dbReference>
<dbReference type="Pfam" id="PF01155">
    <property type="entry name" value="HypA"/>
    <property type="match status" value="1"/>
</dbReference>
<evidence type="ECO:0000313" key="6">
    <source>
        <dbReference type="EMBL" id="XBS21753.1"/>
    </source>
</evidence>
<organism evidence="6 7">
    <name type="scientific">Methylomarinum roseum</name>
    <dbReference type="NCBI Taxonomy" id="3067653"/>
    <lineage>
        <taxon>Bacteria</taxon>
        <taxon>Pseudomonadati</taxon>
        <taxon>Pseudomonadota</taxon>
        <taxon>Gammaproteobacteria</taxon>
        <taxon>Methylococcales</taxon>
        <taxon>Methylococcaceae</taxon>
        <taxon>Methylomarinum</taxon>
    </lineage>
</organism>
<sequence length="113" mass="12844">MHEISLLEEMREILQQQARRQHFSRVRQVTLDIGKLSCVEPEALRFAFDVVMKDTLAEDAVLVISVSEGIGVCQNCNKRMSLESLHEPCRHCAHPFVNVIEGADMKIKDLLVV</sequence>
<name>A0AAU7NXR8_9GAMM</name>